<dbReference type="Gene3D" id="3.10.20.90">
    <property type="entry name" value="Phosphatidylinositol 3-kinase Catalytic Subunit, Chain A, domain 1"/>
    <property type="match status" value="1"/>
</dbReference>
<feature type="compositionally biased region" description="Low complexity" evidence="1">
    <location>
        <begin position="229"/>
        <end position="240"/>
    </location>
</feature>
<gene>
    <name evidence="3" type="ORF">TM35_000121580</name>
</gene>
<evidence type="ECO:0000313" key="3">
    <source>
        <dbReference type="EMBL" id="ORC89383.1"/>
    </source>
</evidence>
<dbReference type="InterPro" id="IPR029071">
    <property type="entry name" value="Ubiquitin-like_domsf"/>
</dbReference>
<feature type="compositionally biased region" description="Basic and acidic residues" evidence="1">
    <location>
        <begin position="248"/>
        <end position="263"/>
    </location>
</feature>
<feature type="region of interest" description="Disordered" evidence="1">
    <location>
        <begin position="226"/>
        <end position="288"/>
    </location>
</feature>
<dbReference type="GeneID" id="39984913"/>
<feature type="compositionally biased region" description="Basic and acidic residues" evidence="1">
    <location>
        <begin position="514"/>
        <end position="526"/>
    </location>
</feature>
<feature type="region of interest" description="Disordered" evidence="1">
    <location>
        <begin position="501"/>
        <end position="534"/>
    </location>
</feature>
<dbReference type="PANTHER" id="PTHR13513">
    <property type="entry name" value="E3 UBIQUITIN-PROTEIN LIGASE UBR7"/>
    <property type="match status" value="1"/>
</dbReference>
<dbReference type="AlphaFoldDB" id="A0A1X0NY22"/>
<sequence length="838" mass="93763">MTSHASSPNGVNEIRVEVTHGKDKMLLLFPAEKSTVGDVKKELMRRSGVPIEKQRLFFGAPVLKQYRREGREDVRLIDLISNHKTHDKNNNNNNNTHTDISPMAGSSPSPSTITIPLMLVGSVATIPHINEEAVAQLHRLVTTTVEQDNRWFRCSYSKGYARQTAFVCRTCVRSGRADAAHAICYACAEVCHRNHDVEEWGVRYYMRCDCCTAACWRPVAEEEKKKKTMMISNSSNSNSNDTHHHHHDKEVEEKEGSISKEKNEEEQDPGNNDNSNNSNSNNHNNDNDEPQRCCFIIDSETGLPPVTSVVPHNSKNRYPRDLYRWCYCNCEDDHPADDAEGGGIVCMLCSTCYWSAHMTRLCTEAFRRIPCYGDVVEGDVLAFHCRTCETLVCCPCRLRCHKDHDVSAEAVLASRLSGTHNEAPAGVEFSCGCRGCCDIAERVPPGDVWNDRKYSQMSAATATAMMNGDAFVGFVCGRCMNEHPWLINEDPRRCYAGKLPTSFSSSSSSLSISRSRENGKEGKESQQQEQQQQYRSIVPCGLSPDAPCADDVYPFHGMLFPVDAFTESATCTCGPCREAYSRFAPRSHIAAGPEMMVQLHDACDHCGHTIRDEQAFMCQTCELQHDQTFFVCQRCNRLRLQAQMPELGNTNSNPNTNTITTTTTTTTTTTSNNNNNNENNNTTTTTTAEEENSENVEVAPWDHPLSHVFVEDTYENLYTLCGMQMMQNLDSASRAYVMDNIDATTASFEGILRRTFGQEPLEFDLGEVAQHQQQLRLESEKMKREESGTADTTQSRKHQRNDDDDNDDSNNKKKNNGSDDDVGGGGTEGSSEKRKKGE</sequence>
<accession>A0A1X0NY22</accession>
<dbReference type="InterPro" id="IPR047506">
    <property type="entry name" value="UBR7-like_UBR-box"/>
</dbReference>
<dbReference type="STRING" id="67003.A0A1X0NY22"/>
<dbReference type="GO" id="GO:0061630">
    <property type="term" value="F:ubiquitin protein ligase activity"/>
    <property type="evidence" value="ECO:0007669"/>
    <property type="project" value="InterPro"/>
</dbReference>
<feature type="compositionally biased region" description="Low complexity" evidence="1">
    <location>
        <begin position="271"/>
        <end position="284"/>
    </location>
</feature>
<dbReference type="InterPro" id="IPR040204">
    <property type="entry name" value="UBR7"/>
</dbReference>
<dbReference type="PANTHER" id="PTHR13513:SF9">
    <property type="entry name" value="E3 UBIQUITIN-PROTEIN LIGASE UBR7-RELATED"/>
    <property type="match status" value="1"/>
</dbReference>
<organism evidence="3 4">
    <name type="scientific">Trypanosoma theileri</name>
    <dbReference type="NCBI Taxonomy" id="67003"/>
    <lineage>
        <taxon>Eukaryota</taxon>
        <taxon>Discoba</taxon>
        <taxon>Euglenozoa</taxon>
        <taxon>Kinetoplastea</taxon>
        <taxon>Metakinetoplastina</taxon>
        <taxon>Trypanosomatida</taxon>
        <taxon>Trypanosomatidae</taxon>
        <taxon>Trypanosoma</taxon>
    </lineage>
</organism>
<dbReference type="SUPFAM" id="SSF54236">
    <property type="entry name" value="Ubiquitin-like"/>
    <property type="match status" value="1"/>
</dbReference>
<dbReference type="Proteomes" id="UP000192257">
    <property type="component" value="Unassembled WGS sequence"/>
</dbReference>
<protein>
    <recommendedName>
        <fullName evidence="2">Ubiquitin-like domain-containing protein</fullName>
    </recommendedName>
</protein>
<feature type="compositionally biased region" description="Low complexity" evidence="1">
    <location>
        <begin position="649"/>
        <end position="687"/>
    </location>
</feature>
<dbReference type="EMBL" id="NBCO01000012">
    <property type="protein sequence ID" value="ORC89383.1"/>
    <property type="molecule type" value="Genomic_DNA"/>
</dbReference>
<feature type="region of interest" description="Disordered" evidence="1">
    <location>
        <begin position="646"/>
        <end position="691"/>
    </location>
</feature>
<feature type="region of interest" description="Disordered" evidence="1">
    <location>
        <begin position="772"/>
        <end position="838"/>
    </location>
</feature>
<evidence type="ECO:0000259" key="2">
    <source>
        <dbReference type="PROSITE" id="PS50053"/>
    </source>
</evidence>
<dbReference type="RefSeq" id="XP_028883449.1">
    <property type="nucleotide sequence ID" value="XM_029025133.1"/>
</dbReference>
<dbReference type="GO" id="GO:0005737">
    <property type="term" value="C:cytoplasm"/>
    <property type="evidence" value="ECO:0007669"/>
    <property type="project" value="TreeGrafter"/>
</dbReference>
<dbReference type="VEuPathDB" id="TriTrypDB:TM35_000121580"/>
<dbReference type="CDD" id="cd19677">
    <property type="entry name" value="UBR-box_UBR7"/>
    <property type="match status" value="1"/>
</dbReference>
<keyword evidence="4" id="KW-1185">Reference proteome</keyword>
<comment type="caution">
    <text evidence="3">The sequence shown here is derived from an EMBL/GenBank/DDBJ whole genome shotgun (WGS) entry which is preliminary data.</text>
</comment>
<reference evidence="3 4" key="1">
    <citation type="submission" date="2017-03" db="EMBL/GenBank/DDBJ databases">
        <title>An alternative strategy for trypanosome survival in the mammalian bloodstream revealed through genome and transcriptome analysis of the ubiquitous bovine parasite Trypanosoma (Megatrypanum) theileri.</title>
        <authorList>
            <person name="Kelly S."/>
            <person name="Ivens A."/>
            <person name="Mott A."/>
            <person name="O'Neill E."/>
            <person name="Emms D."/>
            <person name="Macleod O."/>
            <person name="Voorheis P."/>
            <person name="Matthews J."/>
            <person name="Matthews K."/>
            <person name="Carrington M."/>
        </authorList>
    </citation>
    <scope>NUCLEOTIDE SEQUENCE [LARGE SCALE GENOMIC DNA]</scope>
    <source>
        <strain evidence="3">Edinburgh</strain>
    </source>
</reference>
<dbReference type="OrthoDB" id="10262564at2759"/>
<dbReference type="PROSITE" id="PS50053">
    <property type="entry name" value="UBIQUITIN_2"/>
    <property type="match status" value="1"/>
</dbReference>
<dbReference type="InterPro" id="IPR000626">
    <property type="entry name" value="Ubiquitin-like_dom"/>
</dbReference>
<name>A0A1X0NY22_9TRYP</name>
<feature type="compositionally biased region" description="Basic and acidic residues" evidence="1">
    <location>
        <begin position="777"/>
        <end position="787"/>
    </location>
</feature>
<dbReference type="GO" id="GO:0008270">
    <property type="term" value="F:zinc ion binding"/>
    <property type="evidence" value="ECO:0007669"/>
    <property type="project" value="InterPro"/>
</dbReference>
<evidence type="ECO:0000256" key="1">
    <source>
        <dbReference type="SAM" id="MobiDB-lite"/>
    </source>
</evidence>
<feature type="domain" description="Ubiquitin-like" evidence="2">
    <location>
        <begin position="12"/>
        <end position="65"/>
    </location>
</feature>
<evidence type="ECO:0000313" key="4">
    <source>
        <dbReference type="Proteomes" id="UP000192257"/>
    </source>
</evidence>
<feature type="compositionally biased region" description="Low complexity" evidence="1">
    <location>
        <begin position="502"/>
        <end position="513"/>
    </location>
</feature>
<proteinExistence type="predicted"/>